<dbReference type="InterPro" id="IPR004020">
    <property type="entry name" value="DAPIN"/>
</dbReference>
<protein>
    <recommendedName>
        <fullName evidence="1">Pyrin domain-containing protein</fullName>
    </recommendedName>
</protein>
<dbReference type="Gene3D" id="1.10.533.10">
    <property type="entry name" value="Death Domain, Fas"/>
    <property type="match status" value="1"/>
</dbReference>
<feature type="domain" description="Pyrin" evidence="1">
    <location>
        <begin position="1"/>
        <end position="85"/>
    </location>
</feature>
<organismHost>
    <name type="scientific">Sus scrofa</name>
    <name type="common">Pig</name>
    <dbReference type="NCBI Taxonomy" id="9823"/>
</organismHost>
<evidence type="ECO:0000259" key="1">
    <source>
        <dbReference type="PROSITE" id="PS50824"/>
    </source>
</evidence>
<reference evidence="2" key="1">
    <citation type="journal article" date="2021" name="Arch. Virol.">
        <title>First complete genome characterization of swinepox virus directly from a clinical sample indicates divergence of a Eurasian-lineage virus.</title>
        <authorList>
            <person name="Aasdev A."/>
            <person name="Mishra A."/>
            <person name="Bora D.P."/>
            <person name="Kurkure N.V."/>
            <person name="Barman N.N."/>
            <person name="Raut A.A."/>
        </authorList>
    </citation>
    <scope>NUCLEOTIDE SEQUENCE</scope>
    <source>
        <strain evidence="2">SwPV/India-Assam/16</strain>
    </source>
</reference>
<evidence type="ECO:0000313" key="2">
    <source>
        <dbReference type="EMBL" id="QQG31505.1"/>
    </source>
</evidence>
<accession>A0A881SXY1</accession>
<gene>
    <name evidence="2" type="primary">SwPV014</name>
</gene>
<dbReference type="InterPro" id="IPR011029">
    <property type="entry name" value="DEATH-like_dom_sf"/>
</dbReference>
<sequence>MELRYRIISVLERLTQYQFKTLLFLIQDDINISNDDINVLDRVDLAIKIMNKYNDYRAIYFLYKVILRIHNTEYISGTLQRSIQNITPTISSSYTYCDNSKRRRHRFRDTEILKAMGSKMRRKLF</sequence>
<name>A0A881SXY1_SWPV</name>
<dbReference type="EMBL" id="MW036632">
    <property type="protein sequence ID" value="QQG31505.1"/>
    <property type="molecule type" value="Genomic_DNA"/>
</dbReference>
<dbReference type="Proteomes" id="UP000671927">
    <property type="component" value="Segment"/>
</dbReference>
<proteinExistence type="predicted"/>
<organism evidence="2">
    <name type="scientific">Swinepox virus</name>
    <name type="common">SWPV</name>
    <dbReference type="NCBI Taxonomy" id="10276"/>
    <lineage>
        <taxon>Viruses</taxon>
        <taxon>Varidnaviria</taxon>
        <taxon>Bamfordvirae</taxon>
        <taxon>Nucleocytoviricota</taxon>
        <taxon>Pokkesviricetes</taxon>
        <taxon>Chitovirales</taxon>
        <taxon>Poxviridae</taxon>
        <taxon>Chordopoxvirinae</taxon>
        <taxon>Suipoxvirus</taxon>
        <taxon>Suipoxvirus swinepox</taxon>
    </lineage>
</organism>
<dbReference type="PROSITE" id="PS50824">
    <property type="entry name" value="DAPIN"/>
    <property type="match status" value="1"/>
</dbReference>
<dbReference type="SUPFAM" id="SSF47986">
    <property type="entry name" value="DEATH domain"/>
    <property type="match status" value="1"/>
</dbReference>
<dbReference type="Pfam" id="PF02758">
    <property type="entry name" value="PYRIN"/>
    <property type="match status" value="1"/>
</dbReference>